<gene>
    <name evidence="7" type="primary">rnpA</name>
    <name evidence="9" type="ORF">HNQ88_000758</name>
</gene>
<dbReference type="EC" id="3.1.26.5" evidence="7 8"/>
<proteinExistence type="inferred from homology"/>
<sequence>MLHSKMHGRRKFVKKERLCSKKLIQELFSKGSSFFLYPYKVIYLPVDNAEEQLPHQVLVSVSKRKFKHAVDRNLVKRRIKEAYRLNKHIISPKLDQNVSFLIAFIYVSPKLLPYNEIEPKLKSAMSRLLDTGL</sequence>
<keyword evidence="5 7" id="KW-0378">Hydrolase</keyword>
<keyword evidence="10" id="KW-1185">Reference proteome</keyword>
<dbReference type="InterPro" id="IPR020539">
    <property type="entry name" value="RNase_P_CS"/>
</dbReference>
<evidence type="ECO:0000256" key="4">
    <source>
        <dbReference type="ARBA" id="ARBA00022759"/>
    </source>
</evidence>
<dbReference type="AlphaFoldDB" id="A0AAE3XJ29"/>
<dbReference type="NCBIfam" id="TIGR00188">
    <property type="entry name" value="rnpA"/>
    <property type="match status" value="1"/>
</dbReference>
<keyword evidence="2 7" id="KW-0819">tRNA processing</keyword>
<dbReference type="Pfam" id="PF00825">
    <property type="entry name" value="Ribonuclease_P"/>
    <property type="match status" value="1"/>
</dbReference>
<evidence type="ECO:0000256" key="2">
    <source>
        <dbReference type="ARBA" id="ARBA00022694"/>
    </source>
</evidence>
<comment type="similarity">
    <text evidence="7">Belongs to the RnpA family.</text>
</comment>
<comment type="caution">
    <text evidence="9">The sequence shown here is derived from an EMBL/GenBank/DDBJ whole genome shotgun (WGS) entry which is preliminary data.</text>
</comment>
<dbReference type="GO" id="GO:0001682">
    <property type="term" value="P:tRNA 5'-leader removal"/>
    <property type="evidence" value="ECO:0007669"/>
    <property type="project" value="UniProtKB-UniRule"/>
</dbReference>
<dbReference type="InterPro" id="IPR000100">
    <property type="entry name" value="RNase_P"/>
</dbReference>
<dbReference type="InterPro" id="IPR014721">
    <property type="entry name" value="Ribsml_uS5_D2-typ_fold_subgr"/>
</dbReference>
<dbReference type="GO" id="GO:0004526">
    <property type="term" value="F:ribonuclease P activity"/>
    <property type="evidence" value="ECO:0007669"/>
    <property type="project" value="UniProtKB-UniRule"/>
</dbReference>
<evidence type="ECO:0000256" key="6">
    <source>
        <dbReference type="ARBA" id="ARBA00022884"/>
    </source>
</evidence>
<comment type="subunit">
    <text evidence="7">Consists of a catalytic RNA component (M1 or rnpB) and a protein subunit.</text>
</comment>
<dbReference type="SUPFAM" id="SSF54211">
    <property type="entry name" value="Ribosomal protein S5 domain 2-like"/>
    <property type="match status" value="1"/>
</dbReference>
<comment type="function">
    <text evidence="1 7">RNaseP catalyzes the removal of the 5'-leader sequence from pre-tRNA to produce the mature 5'-terminus. It can also cleave other RNA substrates such as 4.5S RNA. The protein component plays an auxiliary but essential role in vivo by binding to the 5'-leader sequence and broadening the substrate specificity of the ribozyme.</text>
</comment>
<dbReference type="InterPro" id="IPR020568">
    <property type="entry name" value="Ribosomal_Su5_D2-typ_SF"/>
</dbReference>
<evidence type="ECO:0000256" key="5">
    <source>
        <dbReference type="ARBA" id="ARBA00022801"/>
    </source>
</evidence>
<protein>
    <recommendedName>
        <fullName evidence="7 8">Ribonuclease P protein component</fullName>
        <shortName evidence="7">RNase P protein</shortName>
        <shortName evidence="7">RNaseP protein</shortName>
        <ecNumber evidence="7 8">3.1.26.5</ecNumber>
    </recommendedName>
    <alternativeName>
        <fullName evidence="7">Protein C5</fullName>
    </alternativeName>
</protein>
<evidence type="ECO:0000313" key="10">
    <source>
        <dbReference type="Proteomes" id="UP001185092"/>
    </source>
</evidence>
<dbReference type="EMBL" id="JAVDQD010000001">
    <property type="protein sequence ID" value="MDR6237782.1"/>
    <property type="molecule type" value="Genomic_DNA"/>
</dbReference>
<keyword evidence="4 7" id="KW-0255">Endonuclease</keyword>
<accession>A0AAE3XJ29</accession>
<evidence type="ECO:0000256" key="8">
    <source>
        <dbReference type="NCBIfam" id="TIGR00188"/>
    </source>
</evidence>
<dbReference type="Proteomes" id="UP001185092">
    <property type="component" value="Unassembled WGS sequence"/>
</dbReference>
<dbReference type="Gene3D" id="3.30.230.10">
    <property type="match status" value="1"/>
</dbReference>
<keyword evidence="6 7" id="KW-0694">RNA-binding</keyword>
<evidence type="ECO:0000256" key="7">
    <source>
        <dbReference type="HAMAP-Rule" id="MF_00227"/>
    </source>
</evidence>
<organism evidence="9 10">
    <name type="scientific">Aureibacter tunicatorum</name>
    <dbReference type="NCBI Taxonomy" id="866807"/>
    <lineage>
        <taxon>Bacteria</taxon>
        <taxon>Pseudomonadati</taxon>
        <taxon>Bacteroidota</taxon>
        <taxon>Cytophagia</taxon>
        <taxon>Cytophagales</taxon>
        <taxon>Persicobacteraceae</taxon>
        <taxon>Aureibacter</taxon>
    </lineage>
</organism>
<evidence type="ECO:0000313" key="9">
    <source>
        <dbReference type="EMBL" id="MDR6237782.1"/>
    </source>
</evidence>
<dbReference type="GO" id="GO:0000049">
    <property type="term" value="F:tRNA binding"/>
    <property type="evidence" value="ECO:0007669"/>
    <property type="project" value="UniProtKB-UniRule"/>
</dbReference>
<comment type="catalytic activity">
    <reaction evidence="7">
        <text>Endonucleolytic cleavage of RNA, removing 5'-extranucleotides from tRNA precursor.</text>
        <dbReference type="EC" id="3.1.26.5"/>
    </reaction>
</comment>
<evidence type="ECO:0000256" key="3">
    <source>
        <dbReference type="ARBA" id="ARBA00022722"/>
    </source>
</evidence>
<dbReference type="RefSeq" id="WP_309937252.1">
    <property type="nucleotide sequence ID" value="NZ_AP025305.1"/>
</dbReference>
<keyword evidence="3 7" id="KW-0540">Nuclease</keyword>
<name>A0AAE3XJ29_9BACT</name>
<evidence type="ECO:0000256" key="1">
    <source>
        <dbReference type="ARBA" id="ARBA00002663"/>
    </source>
</evidence>
<dbReference type="HAMAP" id="MF_00227">
    <property type="entry name" value="RNase_P"/>
    <property type="match status" value="1"/>
</dbReference>
<reference evidence="9" key="1">
    <citation type="submission" date="2023-07" db="EMBL/GenBank/DDBJ databases">
        <title>Genomic Encyclopedia of Type Strains, Phase IV (KMG-IV): sequencing the most valuable type-strain genomes for metagenomic binning, comparative biology and taxonomic classification.</title>
        <authorList>
            <person name="Goeker M."/>
        </authorList>
    </citation>
    <scope>NUCLEOTIDE SEQUENCE</scope>
    <source>
        <strain evidence="9">DSM 26174</strain>
    </source>
</reference>
<dbReference type="PROSITE" id="PS00648">
    <property type="entry name" value="RIBONUCLEASE_P"/>
    <property type="match status" value="1"/>
</dbReference>